<evidence type="ECO:0000313" key="9">
    <source>
        <dbReference type="Proteomes" id="UP000185003"/>
    </source>
</evidence>
<dbReference type="SUPFAM" id="SSF103473">
    <property type="entry name" value="MFS general substrate transporter"/>
    <property type="match status" value="1"/>
</dbReference>
<feature type="transmembrane region" description="Helical" evidence="6">
    <location>
        <begin position="280"/>
        <end position="301"/>
    </location>
</feature>
<dbReference type="InterPro" id="IPR020846">
    <property type="entry name" value="MFS_dom"/>
</dbReference>
<dbReference type="GO" id="GO:0015385">
    <property type="term" value="F:sodium:proton antiporter activity"/>
    <property type="evidence" value="ECO:0007669"/>
    <property type="project" value="TreeGrafter"/>
</dbReference>
<feature type="transmembrane region" description="Helical" evidence="6">
    <location>
        <begin position="208"/>
        <end position="233"/>
    </location>
</feature>
<keyword evidence="3 6" id="KW-0812">Transmembrane</keyword>
<dbReference type="PANTHER" id="PTHR23502:SF132">
    <property type="entry name" value="POLYAMINE TRANSPORTER 2-RELATED"/>
    <property type="match status" value="1"/>
</dbReference>
<evidence type="ECO:0000259" key="7">
    <source>
        <dbReference type="PROSITE" id="PS50850"/>
    </source>
</evidence>
<evidence type="ECO:0000256" key="4">
    <source>
        <dbReference type="ARBA" id="ARBA00022989"/>
    </source>
</evidence>
<keyword evidence="2" id="KW-0813">Transport</keyword>
<dbReference type="InterPro" id="IPR011701">
    <property type="entry name" value="MFS"/>
</dbReference>
<dbReference type="OrthoDB" id="9814303at2"/>
<feature type="transmembrane region" description="Helical" evidence="6">
    <location>
        <begin position="136"/>
        <end position="156"/>
    </location>
</feature>
<keyword evidence="9" id="KW-1185">Reference proteome</keyword>
<sequence>MKLIKDNHQGISTFLSFALLPLSGFATDIYIPALPSMASDLSVTNSAVQLSLILFMVSYGISQWFVGSLLDSYGRFRLGTSALLIFALSSFIIAATHNIYLIYAMRILQGTTVAMIVVGKRAYFVDVYSGDKLKHYVSLFSIIWATAPIVAPFIGGYLQTVFGWSSNFYFLGIFAVIILVFELIYSGESLKQFQPFKTKAILQVYRTTLTTVDFVLGLVIIAISYAMLVVYGMTSPFIIEHVFHLSPVVTGYCSLLSGVFLMLGGITSKMLIKKPFNRKLGVAIALQAVAAVFMIATSTLVSNLYTLMAFTLIIHYFGGFVFNNVFAFCLGRFTKNAGIASGVTGGSMYIITSILSYGIVNVIPIQSQALLGVAYLSFSIVLIGVFTLFVRARAKEALQQSLAQAA</sequence>
<protein>
    <submittedName>
        <fullName evidence="8">Predicted arabinose efflux permease, MFS family</fullName>
    </submittedName>
</protein>
<name>A0A1N6JC09_9BACT</name>
<dbReference type="GO" id="GO:1990961">
    <property type="term" value="P:xenobiotic detoxification by transmembrane export across the plasma membrane"/>
    <property type="evidence" value="ECO:0007669"/>
    <property type="project" value="TreeGrafter"/>
</dbReference>
<organism evidence="8 9">
    <name type="scientific">Chitinophaga niabensis</name>
    <dbReference type="NCBI Taxonomy" id="536979"/>
    <lineage>
        <taxon>Bacteria</taxon>
        <taxon>Pseudomonadati</taxon>
        <taxon>Bacteroidota</taxon>
        <taxon>Chitinophagia</taxon>
        <taxon>Chitinophagales</taxon>
        <taxon>Chitinophagaceae</taxon>
        <taxon>Chitinophaga</taxon>
    </lineage>
</organism>
<dbReference type="GO" id="GO:0005886">
    <property type="term" value="C:plasma membrane"/>
    <property type="evidence" value="ECO:0007669"/>
    <property type="project" value="TreeGrafter"/>
</dbReference>
<feature type="transmembrane region" description="Helical" evidence="6">
    <location>
        <begin position="369"/>
        <end position="390"/>
    </location>
</feature>
<feature type="transmembrane region" description="Helical" evidence="6">
    <location>
        <begin position="107"/>
        <end position="124"/>
    </location>
</feature>
<dbReference type="AlphaFoldDB" id="A0A1N6JC09"/>
<evidence type="ECO:0000256" key="5">
    <source>
        <dbReference type="ARBA" id="ARBA00023136"/>
    </source>
</evidence>
<dbReference type="PANTHER" id="PTHR23502">
    <property type="entry name" value="MAJOR FACILITATOR SUPERFAMILY"/>
    <property type="match status" value="1"/>
</dbReference>
<dbReference type="InterPro" id="IPR036259">
    <property type="entry name" value="MFS_trans_sf"/>
</dbReference>
<feature type="transmembrane region" description="Helical" evidence="6">
    <location>
        <begin position="82"/>
        <end position="101"/>
    </location>
</feature>
<dbReference type="PROSITE" id="PS50850">
    <property type="entry name" value="MFS"/>
    <property type="match status" value="1"/>
</dbReference>
<dbReference type="RefSeq" id="WP_074241063.1">
    <property type="nucleotide sequence ID" value="NZ_FSRA01000002.1"/>
</dbReference>
<feature type="transmembrane region" description="Helical" evidence="6">
    <location>
        <begin position="245"/>
        <end position="268"/>
    </location>
</feature>
<dbReference type="EMBL" id="FSRA01000002">
    <property type="protein sequence ID" value="SIO41815.1"/>
    <property type="molecule type" value="Genomic_DNA"/>
</dbReference>
<evidence type="ECO:0000256" key="2">
    <source>
        <dbReference type="ARBA" id="ARBA00022448"/>
    </source>
</evidence>
<evidence type="ECO:0000256" key="6">
    <source>
        <dbReference type="SAM" id="Phobius"/>
    </source>
</evidence>
<dbReference type="Proteomes" id="UP000185003">
    <property type="component" value="Unassembled WGS sequence"/>
</dbReference>
<dbReference type="STRING" id="536979.SAMN04488055_3846"/>
<feature type="domain" description="Major facilitator superfamily (MFS) profile" evidence="7">
    <location>
        <begin position="12"/>
        <end position="395"/>
    </location>
</feature>
<gene>
    <name evidence="8" type="ORF">SAMN04488055_3846</name>
</gene>
<keyword evidence="5 6" id="KW-0472">Membrane</keyword>
<feature type="transmembrane region" description="Helical" evidence="6">
    <location>
        <begin position="168"/>
        <end position="187"/>
    </location>
</feature>
<feature type="transmembrane region" description="Helical" evidence="6">
    <location>
        <begin position="50"/>
        <end position="70"/>
    </location>
</feature>
<feature type="transmembrane region" description="Helical" evidence="6">
    <location>
        <begin position="342"/>
        <end position="363"/>
    </location>
</feature>
<evidence type="ECO:0000256" key="1">
    <source>
        <dbReference type="ARBA" id="ARBA00004141"/>
    </source>
</evidence>
<accession>A0A1N6JC09</accession>
<keyword evidence="4 6" id="KW-1133">Transmembrane helix</keyword>
<evidence type="ECO:0000256" key="3">
    <source>
        <dbReference type="ARBA" id="ARBA00022692"/>
    </source>
</evidence>
<reference evidence="8 9" key="1">
    <citation type="submission" date="2016-11" db="EMBL/GenBank/DDBJ databases">
        <authorList>
            <person name="Jaros S."/>
            <person name="Januszkiewicz K."/>
            <person name="Wedrychowicz H."/>
        </authorList>
    </citation>
    <scope>NUCLEOTIDE SEQUENCE [LARGE SCALE GENOMIC DNA]</scope>
    <source>
        <strain evidence="8 9">DSM 24787</strain>
    </source>
</reference>
<comment type="subcellular location">
    <subcellularLocation>
        <location evidence="1">Membrane</location>
        <topology evidence="1">Multi-pass membrane protein</topology>
    </subcellularLocation>
</comment>
<proteinExistence type="predicted"/>
<dbReference type="Pfam" id="PF07690">
    <property type="entry name" value="MFS_1"/>
    <property type="match status" value="1"/>
</dbReference>
<feature type="transmembrane region" description="Helical" evidence="6">
    <location>
        <begin position="307"/>
        <end position="330"/>
    </location>
</feature>
<evidence type="ECO:0000313" key="8">
    <source>
        <dbReference type="EMBL" id="SIO41815.1"/>
    </source>
</evidence>
<dbReference type="Gene3D" id="1.20.1720.10">
    <property type="entry name" value="Multidrug resistance protein D"/>
    <property type="match status" value="1"/>
</dbReference>